<reference evidence="2" key="1">
    <citation type="submission" date="2014-11" db="EMBL/GenBank/DDBJ databases">
        <authorList>
            <person name="Amaro Gonzalez C."/>
        </authorList>
    </citation>
    <scope>NUCLEOTIDE SEQUENCE</scope>
</reference>
<protein>
    <submittedName>
        <fullName evidence="2">Uncharacterized protein</fullName>
    </submittedName>
</protein>
<name>A0A0E9XYI8_ANGAN</name>
<organism evidence="2">
    <name type="scientific">Anguilla anguilla</name>
    <name type="common">European freshwater eel</name>
    <name type="synonym">Muraena anguilla</name>
    <dbReference type="NCBI Taxonomy" id="7936"/>
    <lineage>
        <taxon>Eukaryota</taxon>
        <taxon>Metazoa</taxon>
        <taxon>Chordata</taxon>
        <taxon>Craniata</taxon>
        <taxon>Vertebrata</taxon>
        <taxon>Euteleostomi</taxon>
        <taxon>Actinopterygii</taxon>
        <taxon>Neopterygii</taxon>
        <taxon>Teleostei</taxon>
        <taxon>Anguilliformes</taxon>
        <taxon>Anguillidae</taxon>
        <taxon>Anguilla</taxon>
    </lineage>
</organism>
<evidence type="ECO:0000313" key="2">
    <source>
        <dbReference type="EMBL" id="JAI06916.1"/>
    </source>
</evidence>
<reference evidence="2" key="2">
    <citation type="journal article" date="2015" name="Fish Shellfish Immunol.">
        <title>Early steps in the European eel (Anguilla anguilla)-Vibrio vulnificus interaction in the gills: Role of the RtxA13 toxin.</title>
        <authorList>
            <person name="Callol A."/>
            <person name="Pajuelo D."/>
            <person name="Ebbesson L."/>
            <person name="Teles M."/>
            <person name="MacKenzie S."/>
            <person name="Amaro C."/>
        </authorList>
    </citation>
    <scope>NUCLEOTIDE SEQUENCE</scope>
</reference>
<sequence>MGQREQPETEDEWDRENSLRQRMTGTERTA</sequence>
<feature type="region of interest" description="Disordered" evidence="1">
    <location>
        <begin position="1"/>
        <end position="30"/>
    </location>
</feature>
<accession>A0A0E9XYI8</accession>
<dbReference type="AlphaFoldDB" id="A0A0E9XYI8"/>
<feature type="compositionally biased region" description="Polar residues" evidence="1">
    <location>
        <begin position="20"/>
        <end position="30"/>
    </location>
</feature>
<dbReference type="EMBL" id="GBXM01001662">
    <property type="protein sequence ID" value="JAI06916.1"/>
    <property type="molecule type" value="Transcribed_RNA"/>
</dbReference>
<evidence type="ECO:0000256" key="1">
    <source>
        <dbReference type="SAM" id="MobiDB-lite"/>
    </source>
</evidence>
<proteinExistence type="predicted"/>